<dbReference type="GO" id="GO:1902201">
    <property type="term" value="P:negative regulation of bacterial-type flagellum-dependent cell motility"/>
    <property type="evidence" value="ECO:0007669"/>
    <property type="project" value="TreeGrafter"/>
</dbReference>
<sequence length="841" mass="95680">MDQAPAQKLTQQYNRITIGGTVIMLLLVSVLFYGQFQEQQKHHTEMLQDQLNDRLAAMDTFLAGTPLYIEQMHLLMTYYLDMAGAENNDTPLPHPGMVDHITQKDDIGFTFDNPPRRYDITRYGNLMGAGSFAERYADPLKQREILAAISLFPLLKASHEAMPHFSWSYYQSADEFVAIYPWRSTRDMIADQPDRTVGDLVRSAIALDLFQLGTPEKNRDGASYWTSAYDDPAGKGLMISHGKPVFWQDRFLGVVATDIKLNSLQHYTEELEAPSSILTIVDGQGHALSSNKGPRVYTGNPLPLRDLLPDALKPHEAEIMALDGQALFLGHLVLRRESTAAPWSMIVIIPRQALYRDMLFGFAGYLSILLGLCFFLIILYVLLQRRFLRPALALTDLIRAEAQDGHSRASDVPDIWRPWFDKVSDTFALKTVTANLPGAVFQVYRQAPRRFSFRFATQGIEQFSGVSDSNITGDADIWSQFLPDEERRRLFQELENSQAQNRPIHFETPFGRNGFRRGWIRLSANPRHDERGNTVWEGLLLDITDQKNAEWALRQSEERLRSILDASLFPIVITRESDKRIVFINDRGSILLETRKDEGTDSYGSDYWVNLEDRENMIAEITEKGLVEDYEAKLVKKNGEAFWALMSAMRMNYRDQPCVLITFNDITRRKSLEEELKELATTDSLTGVYNRRHFYQTALAEWQRALRFEQPISALMIDIDHFKRVNDQYGHSTGDAVIKTMAMICNESLRTIDVFGRIGGEEFCAILPNTNKDTAVQVAERLRKKIASAEVTRQGDAVRFTISVGVAGKRDTDGALEAMIERADHNLYQAKEQGRNQVVSG</sequence>
<feature type="domain" description="PAC" evidence="4">
    <location>
        <begin position="628"/>
        <end position="678"/>
    </location>
</feature>
<keyword evidence="3" id="KW-1133">Transmembrane helix</keyword>
<comment type="catalytic activity">
    <reaction evidence="2">
        <text>2 GTP = 3',3'-c-di-GMP + 2 diphosphate</text>
        <dbReference type="Rhea" id="RHEA:24898"/>
        <dbReference type="ChEBI" id="CHEBI:33019"/>
        <dbReference type="ChEBI" id="CHEBI:37565"/>
        <dbReference type="ChEBI" id="CHEBI:58805"/>
        <dbReference type="EC" id="2.7.7.65"/>
    </reaction>
</comment>
<dbReference type="Proteomes" id="UP000664417">
    <property type="component" value="Unassembled WGS sequence"/>
</dbReference>
<dbReference type="SMART" id="SM00267">
    <property type="entry name" value="GGDEF"/>
    <property type="match status" value="1"/>
</dbReference>
<feature type="domain" description="PAC" evidence="4">
    <location>
        <begin position="504"/>
        <end position="555"/>
    </location>
</feature>
<organism evidence="6 7">
    <name type="scientific">Acanthopleuribacter pedis</name>
    <dbReference type="NCBI Taxonomy" id="442870"/>
    <lineage>
        <taxon>Bacteria</taxon>
        <taxon>Pseudomonadati</taxon>
        <taxon>Acidobacteriota</taxon>
        <taxon>Holophagae</taxon>
        <taxon>Acanthopleuribacterales</taxon>
        <taxon>Acanthopleuribacteraceae</taxon>
        <taxon>Acanthopleuribacter</taxon>
    </lineage>
</organism>
<dbReference type="AlphaFoldDB" id="A0A8J7U4T7"/>
<protein>
    <recommendedName>
        <fullName evidence="1">diguanylate cyclase</fullName>
        <ecNumber evidence="1">2.7.7.65</ecNumber>
    </recommendedName>
</protein>
<dbReference type="InterPro" id="IPR000700">
    <property type="entry name" value="PAS-assoc_C"/>
</dbReference>
<dbReference type="GO" id="GO:0043709">
    <property type="term" value="P:cell adhesion involved in single-species biofilm formation"/>
    <property type="evidence" value="ECO:0007669"/>
    <property type="project" value="TreeGrafter"/>
</dbReference>
<evidence type="ECO:0000313" key="7">
    <source>
        <dbReference type="Proteomes" id="UP000664417"/>
    </source>
</evidence>
<evidence type="ECO:0000256" key="2">
    <source>
        <dbReference type="ARBA" id="ARBA00034247"/>
    </source>
</evidence>
<dbReference type="EC" id="2.7.7.65" evidence="1"/>
<dbReference type="Pfam" id="PF22673">
    <property type="entry name" value="MCP-like_PDC_1"/>
    <property type="match status" value="1"/>
</dbReference>
<keyword evidence="7" id="KW-1185">Reference proteome</keyword>
<dbReference type="EMBL" id="JAFREP010000027">
    <property type="protein sequence ID" value="MBO1321798.1"/>
    <property type="molecule type" value="Genomic_DNA"/>
</dbReference>
<dbReference type="PROSITE" id="PS50113">
    <property type="entry name" value="PAC"/>
    <property type="match status" value="2"/>
</dbReference>
<dbReference type="NCBIfam" id="TIGR00254">
    <property type="entry name" value="GGDEF"/>
    <property type="match status" value="1"/>
</dbReference>
<dbReference type="PANTHER" id="PTHR45138">
    <property type="entry name" value="REGULATORY COMPONENTS OF SENSORY TRANSDUCTION SYSTEM"/>
    <property type="match status" value="1"/>
</dbReference>
<evidence type="ECO:0000256" key="1">
    <source>
        <dbReference type="ARBA" id="ARBA00012528"/>
    </source>
</evidence>
<dbReference type="NCBIfam" id="TIGR00229">
    <property type="entry name" value="sensory_box"/>
    <property type="match status" value="1"/>
</dbReference>
<dbReference type="Pfam" id="PF13426">
    <property type="entry name" value="PAS_9"/>
    <property type="match status" value="1"/>
</dbReference>
<dbReference type="PANTHER" id="PTHR45138:SF9">
    <property type="entry name" value="DIGUANYLATE CYCLASE DGCM-RELATED"/>
    <property type="match status" value="1"/>
</dbReference>
<dbReference type="InterPro" id="IPR050469">
    <property type="entry name" value="Diguanylate_Cyclase"/>
</dbReference>
<evidence type="ECO:0000259" key="4">
    <source>
        <dbReference type="PROSITE" id="PS50113"/>
    </source>
</evidence>
<keyword evidence="3" id="KW-0472">Membrane</keyword>
<evidence type="ECO:0000313" key="6">
    <source>
        <dbReference type="EMBL" id="MBO1321798.1"/>
    </source>
</evidence>
<dbReference type="CDD" id="cd01949">
    <property type="entry name" value="GGDEF"/>
    <property type="match status" value="1"/>
</dbReference>
<dbReference type="GO" id="GO:0052621">
    <property type="term" value="F:diguanylate cyclase activity"/>
    <property type="evidence" value="ECO:0007669"/>
    <property type="project" value="UniProtKB-EC"/>
</dbReference>
<evidence type="ECO:0000259" key="5">
    <source>
        <dbReference type="PROSITE" id="PS50887"/>
    </source>
</evidence>
<name>A0A8J7U4T7_9BACT</name>
<gene>
    <name evidence="6" type="ORF">J3U88_25185</name>
</gene>
<dbReference type="FunFam" id="3.30.70.270:FF:000001">
    <property type="entry name" value="Diguanylate cyclase domain protein"/>
    <property type="match status" value="1"/>
</dbReference>
<proteinExistence type="predicted"/>
<dbReference type="SUPFAM" id="SSF55073">
    <property type="entry name" value="Nucleotide cyclase"/>
    <property type="match status" value="1"/>
</dbReference>
<dbReference type="RefSeq" id="WP_207861770.1">
    <property type="nucleotide sequence ID" value="NZ_JAFREP010000027.1"/>
</dbReference>
<keyword evidence="3" id="KW-0812">Transmembrane</keyword>
<dbReference type="Gene3D" id="3.30.70.270">
    <property type="match status" value="1"/>
</dbReference>
<dbReference type="SUPFAM" id="SSF55785">
    <property type="entry name" value="PYP-like sensor domain (PAS domain)"/>
    <property type="match status" value="2"/>
</dbReference>
<dbReference type="InterPro" id="IPR000014">
    <property type="entry name" value="PAS"/>
</dbReference>
<dbReference type="InterPro" id="IPR029787">
    <property type="entry name" value="Nucleotide_cyclase"/>
</dbReference>
<dbReference type="InterPro" id="IPR035965">
    <property type="entry name" value="PAS-like_dom_sf"/>
</dbReference>
<dbReference type="InterPro" id="IPR043128">
    <property type="entry name" value="Rev_trsase/Diguanyl_cyclase"/>
</dbReference>
<dbReference type="Gene3D" id="3.30.450.20">
    <property type="entry name" value="PAS domain"/>
    <property type="match status" value="3"/>
</dbReference>
<feature type="transmembrane region" description="Helical" evidence="3">
    <location>
        <begin position="16"/>
        <end position="36"/>
    </location>
</feature>
<reference evidence="6" key="1">
    <citation type="submission" date="2021-03" db="EMBL/GenBank/DDBJ databases">
        <authorList>
            <person name="Wang G."/>
        </authorList>
    </citation>
    <scope>NUCLEOTIDE SEQUENCE</scope>
    <source>
        <strain evidence="6">KCTC 12899</strain>
    </source>
</reference>
<feature type="transmembrane region" description="Helical" evidence="3">
    <location>
        <begin position="359"/>
        <end position="383"/>
    </location>
</feature>
<dbReference type="PROSITE" id="PS50887">
    <property type="entry name" value="GGDEF"/>
    <property type="match status" value="1"/>
</dbReference>
<comment type="caution">
    <text evidence="6">The sequence shown here is derived from an EMBL/GenBank/DDBJ whole genome shotgun (WGS) entry which is preliminary data.</text>
</comment>
<evidence type="ECO:0000256" key="3">
    <source>
        <dbReference type="SAM" id="Phobius"/>
    </source>
</evidence>
<dbReference type="InterPro" id="IPR000160">
    <property type="entry name" value="GGDEF_dom"/>
</dbReference>
<dbReference type="GO" id="GO:0005886">
    <property type="term" value="C:plasma membrane"/>
    <property type="evidence" value="ECO:0007669"/>
    <property type="project" value="TreeGrafter"/>
</dbReference>
<accession>A0A8J7U4T7</accession>
<feature type="domain" description="GGDEF" evidence="5">
    <location>
        <begin position="710"/>
        <end position="841"/>
    </location>
</feature>
<dbReference type="Pfam" id="PF00990">
    <property type="entry name" value="GGDEF"/>
    <property type="match status" value="1"/>
</dbReference>